<keyword evidence="6" id="KW-0963">Cytoplasm</keyword>
<dbReference type="Pfam" id="PF10408">
    <property type="entry name" value="Ufd2P_core"/>
    <property type="match status" value="2"/>
</dbReference>
<comment type="similarity">
    <text evidence="4">Belongs to the ubiquitin conjugation factor E4 family.</text>
</comment>
<dbReference type="InterPro" id="IPR045132">
    <property type="entry name" value="UBE4"/>
</dbReference>
<feature type="compositionally biased region" description="Polar residues" evidence="12">
    <location>
        <begin position="30"/>
        <end position="40"/>
    </location>
</feature>
<dbReference type="Proteomes" id="UP000694621">
    <property type="component" value="Unplaced"/>
</dbReference>
<evidence type="ECO:0000256" key="11">
    <source>
        <dbReference type="ARBA" id="ARBA00040077"/>
    </source>
</evidence>
<dbReference type="EC" id="2.3.2.27" evidence="5"/>
<accession>A0A8B9L5D2</accession>
<evidence type="ECO:0000256" key="4">
    <source>
        <dbReference type="ARBA" id="ARBA00007434"/>
    </source>
</evidence>
<dbReference type="SMART" id="SM00504">
    <property type="entry name" value="Ubox"/>
    <property type="match status" value="1"/>
</dbReference>
<evidence type="ECO:0000256" key="5">
    <source>
        <dbReference type="ARBA" id="ARBA00012483"/>
    </source>
</evidence>
<dbReference type="InterPro" id="IPR019474">
    <property type="entry name" value="Ub_conjug_fac_E4_core"/>
</dbReference>
<dbReference type="SUPFAM" id="SSF57850">
    <property type="entry name" value="RING/U-box"/>
    <property type="match status" value="1"/>
</dbReference>
<dbReference type="GO" id="GO:0000151">
    <property type="term" value="C:ubiquitin ligase complex"/>
    <property type="evidence" value="ECO:0007669"/>
    <property type="project" value="InterPro"/>
</dbReference>
<evidence type="ECO:0000256" key="8">
    <source>
        <dbReference type="ARBA" id="ARBA00022786"/>
    </source>
</evidence>
<evidence type="ECO:0000256" key="12">
    <source>
        <dbReference type="SAM" id="MobiDB-lite"/>
    </source>
</evidence>
<comment type="function">
    <text evidence="10">Ubiquitin-protein ligase that probably functions as an E3 ligase in conjunction with specific E1 and E2 ligases. May also function as an E4 ligase mediating the assembly of polyubiquitin chains on substrates ubiquitinated by another E3 ubiquitin ligase. Mediates 'Lys-48'-linked polyubiquitination of substrates.</text>
</comment>
<evidence type="ECO:0000256" key="1">
    <source>
        <dbReference type="ARBA" id="ARBA00000900"/>
    </source>
</evidence>
<dbReference type="GO" id="GO:0006511">
    <property type="term" value="P:ubiquitin-dependent protein catabolic process"/>
    <property type="evidence" value="ECO:0007669"/>
    <property type="project" value="InterPro"/>
</dbReference>
<keyword evidence="9" id="KW-0007">Acetylation</keyword>
<protein>
    <recommendedName>
        <fullName evidence="11">Ubiquitin conjugation factor E4 A</fullName>
        <ecNumber evidence="5">2.3.2.27</ecNumber>
    </recommendedName>
</protein>
<comment type="pathway">
    <text evidence="3">Protein modification; protein ubiquitination.</text>
</comment>
<dbReference type="Gene3D" id="3.30.40.10">
    <property type="entry name" value="Zinc/RING finger domain, C3HC4 (zinc finger)"/>
    <property type="match status" value="1"/>
</dbReference>
<evidence type="ECO:0000259" key="13">
    <source>
        <dbReference type="PROSITE" id="PS51698"/>
    </source>
</evidence>
<dbReference type="PANTHER" id="PTHR13931:SF16">
    <property type="entry name" value="UBIQUITIN CONJUGATION FACTOR E4 A"/>
    <property type="match status" value="1"/>
</dbReference>
<evidence type="ECO:0000256" key="3">
    <source>
        <dbReference type="ARBA" id="ARBA00004906"/>
    </source>
</evidence>
<dbReference type="GO" id="GO:0034450">
    <property type="term" value="F:ubiquitin-ubiquitin ligase activity"/>
    <property type="evidence" value="ECO:0007669"/>
    <property type="project" value="InterPro"/>
</dbReference>
<evidence type="ECO:0000313" key="15">
    <source>
        <dbReference type="Proteomes" id="UP000694621"/>
    </source>
</evidence>
<name>A0A8B9L5D2_ASTMX</name>
<dbReference type="GO" id="GO:0000209">
    <property type="term" value="P:protein polyubiquitination"/>
    <property type="evidence" value="ECO:0007669"/>
    <property type="project" value="TreeGrafter"/>
</dbReference>
<dbReference type="CDD" id="cd16657">
    <property type="entry name" value="RING-Ubox_UBE4A"/>
    <property type="match status" value="1"/>
</dbReference>
<keyword evidence="7" id="KW-0808">Transferase</keyword>
<dbReference type="GO" id="GO:0036503">
    <property type="term" value="P:ERAD pathway"/>
    <property type="evidence" value="ECO:0007669"/>
    <property type="project" value="InterPro"/>
</dbReference>
<dbReference type="Pfam" id="PF04564">
    <property type="entry name" value="U-box"/>
    <property type="match status" value="1"/>
</dbReference>
<feature type="region of interest" description="Disordered" evidence="12">
    <location>
        <begin position="29"/>
        <end position="66"/>
    </location>
</feature>
<dbReference type="FunFam" id="3.30.40.10:FF:000055">
    <property type="entry name" value="Ubiquitin conjugation factor e4 a"/>
    <property type="match status" value="1"/>
</dbReference>
<organism evidence="14 15">
    <name type="scientific">Astyanax mexicanus</name>
    <name type="common">Blind cave fish</name>
    <name type="synonym">Astyanax fasciatus mexicanus</name>
    <dbReference type="NCBI Taxonomy" id="7994"/>
    <lineage>
        <taxon>Eukaryota</taxon>
        <taxon>Metazoa</taxon>
        <taxon>Chordata</taxon>
        <taxon>Craniata</taxon>
        <taxon>Vertebrata</taxon>
        <taxon>Euteleostomi</taxon>
        <taxon>Actinopterygii</taxon>
        <taxon>Neopterygii</taxon>
        <taxon>Teleostei</taxon>
        <taxon>Ostariophysi</taxon>
        <taxon>Characiformes</taxon>
        <taxon>Characoidei</taxon>
        <taxon>Acestrorhamphidae</taxon>
        <taxon>Acestrorhamphinae</taxon>
        <taxon>Astyanax</taxon>
    </lineage>
</organism>
<reference evidence="14" key="1">
    <citation type="submission" date="2025-08" db="UniProtKB">
        <authorList>
            <consortium name="Ensembl"/>
        </authorList>
    </citation>
    <scope>IDENTIFICATION</scope>
</reference>
<dbReference type="PANTHER" id="PTHR13931">
    <property type="entry name" value="UBIQUITINATION FACTOR E4"/>
    <property type="match status" value="1"/>
</dbReference>
<evidence type="ECO:0000256" key="10">
    <source>
        <dbReference type="ARBA" id="ARBA00037624"/>
    </source>
</evidence>
<evidence type="ECO:0000313" key="14">
    <source>
        <dbReference type="Ensembl" id="ENSAMXP00005045707.1"/>
    </source>
</evidence>
<evidence type="ECO:0000256" key="6">
    <source>
        <dbReference type="ARBA" id="ARBA00022490"/>
    </source>
</evidence>
<proteinExistence type="inferred from homology"/>
<comment type="catalytic activity">
    <reaction evidence="1">
        <text>S-ubiquitinyl-[E2 ubiquitin-conjugating enzyme]-L-cysteine + [acceptor protein]-L-lysine = [E2 ubiquitin-conjugating enzyme]-L-cysteine + N(6)-ubiquitinyl-[acceptor protein]-L-lysine.</text>
        <dbReference type="EC" id="2.3.2.27"/>
    </reaction>
</comment>
<keyword evidence="8" id="KW-0833">Ubl conjugation pathway</keyword>
<dbReference type="GO" id="GO:0005737">
    <property type="term" value="C:cytoplasm"/>
    <property type="evidence" value="ECO:0007669"/>
    <property type="project" value="UniProtKB-SubCell"/>
</dbReference>
<feature type="domain" description="U-box" evidence="13">
    <location>
        <begin position="825"/>
        <end position="899"/>
    </location>
</feature>
<dbReference type="GO" id="GO:0005634">
    <property type="term" value="C:nucleus"/>
    <property type="evidence" value="ECO:0007669"/>
    <property type="project" value="TreeGrafter"/>
</dbReference>
<evidence type="ECO:0000256" key="9">
    <source>
        <dbReference type="ARBA" id="ARBA00022990"/>
    </source>
</evidence>
<evidence type="ECO:0000256" key="2">
    <source>
        <dbReference type="ARBA" id="ARBA00004496"/>
    </source>
</evidence>
<dbReference type="InterPro" id="IPR003613">
    <property type="entry name" value="Ubox_domain"/>
</dbReference>
<dbReference type="UniPathway" id="UPA00143"/>
<feature type="compositionally biased region" description="Low complexity" evidence="12">
    <location>
        <begin position="48"/>
        <end position="59"/>
    </location>
</feature>
<dbReference type="AlphaFoldDB" id="A0A8B9L5D2"/>
<dbReference type="PROSITE" id="PS51698">
    <property type="entry name" value="U_BOX"/>
    <property type="match status" value="1"/>
</dbReference>
<evidence type="ECO:0000256" key="7">
    <source>
        <dbReference type="ARBA" id="ARBA00022679"/>
    </source>
</evidence>
<comment type="subcellular location">
    <subcellularLocation>
        <location evidence="2">Cytoplasm</location>
    </subcellularLocation>
</comment>
<dbReference type="InterPro" id="IPR013083">
    <property type="entry name" value="Znf_RING/FYVE/PHD"/>
</dbReference>
<sequence length="907" mass="102986">MTDQGNNNQNISGNPFAALFSSIADAKQFASGQKLQQQADPPSEDSGESQSESDNSVSDSIEDNDDSVAEISRSFRSRQELCEQLNVNHMIQRIFLITLDNSDPSLRSGNGIPPRCVYLEETAADLDGQDWLDMDTIEQAIFSRLLLLEPGNHLIYMTSCTASNLSADRDAGEKRAVPYLYACYQRAKEEVTKVPEKLLSYAVRCKNLTVSNARTVLLTPEIYISQNVYEQLLDLLLEAVNGAQMEEVVEFLEEVIVGLLADQEVRSFGEVMVPVFDIFQGRIKDLDLCQLLLYSYLDILLYFSRQKDISKVLVEHIQPKDPSNGLQYQKTLLGTVLNISCLLKTPGVVESHGFFLNPSRSSPQEMKIQESNIHQFMSQYHDKLYQILKNLLQQSTETRHLLLSWLGNCLQANMGRAKIWANQMPEMFFQMYASDAFFLNLGAALLKLCQPFCRPRSPKLLTFNPTYCALRELSEEERRNRNVHARGLDKETCLIPVPPQQTVEFAQSYSLLTENLILTQLTLHLGFHRSLPALLIVSLLTEVGSPGPESKNPPRDLLLHVFLFSRFVCGLSTIYDSVNSFAYHSLITKSRRMKTIFLCLLFFQCLAVYASENLEAMNPPLFLRFLNLLMNDAIFLLDEAIQYLSKIKLLQLERDRGEWEGLAPDARREKESSLQMFGQLARFHNIMSNETIGTLAFLTSEIRGIFVHPFLAERIISMLNYFLQHLVGPKMGALKVKDFSEFDFKPQQLVSDICTIYLNLGDEENFCATVPKDGRSYSPTLFCQTVRVLKKINKPGDMIVAFSLLADKIKSLADRHQQEEETYSDAPDEFLDPIMSTLMLDPVLLPSSNVTVDRSTIARHLLSDQTDPFNRSPLTMDQIRPNEELKQQIMQWLAEHKQRAMQMGPSG</sequence>
<dbReference type="Ensembl" id="ENSAMXT00005049668.1">
    <property type="protein sequence ID" value="ENSAMXP00005045707.1"/>
    <property type="gene ID" value="ENSAMXG00005020916.1"/>
</dbReference>